<dbReference type="PROSITE" id="PS50075">
    <property type="entry name" value="CARRIER"/>
    <property type="match status" value="1"/>
</dbReference>
<sequence length="82" mass="9066">MMKSETQTVIIMIIAEKLLVELEAVTPNARLVEDLGADSLNVLEIVLDINEAFEIELSTDGLARVRKVEDLHQLVHQATAPT</sequence>
<keyword evidence="1 3" id="KW-0596">Phosphopantetheine</keyword>
<dbReference type="SUPFAM" id="SSF47336">
    <property type="entry name" value="ACP-like"/>
    <property type="match status" value="1"/>
</dbReference>
<dbReference type="AlphaFoldDB" id="A0A423GNF5"/>
<dbReference type="EMBL" id="MOBI01000021">
    <property type="protein sequence ID" value="ROM93877.1"/>
    <property type="molecule type" value="Genomic_DNA"/>
</dbReference>
<name>A0A423GNF5_9PSED</name>
<evidence type="ECO:0000313" key="6">
    <source>
        <dbReference type="Proteomes" id="UP000284684"/>
    </source>
</evidence>
<dbReference type="Gene3D" id="1.10.1200.10">
    <property type="entry name" value="ACP-like"/>
    <property type="match status" value="1"/>
</dbReference>
<keyword evidence="3" id="KW-0444">Lipid biosynthesis</keyword>
<comment type="similarity">
    <text evidence="3">Belongs to the acyl carrier protein (ACP) family.</text>
</comment>
<keyword evidence="3" id="KW-0443">Lipid metabolism</keyword>
<evidence type="ECO:0000259" key="4">
    <source>
        <dbReference type="PROSITE" id="PS50075"/>
    </source>
</evidence>
<keyword evidence="3" id="KW-0275">Fatty acid biosynthesis</keyword>
<dbReference type="UniPathway" id="UPA00094"/>
<keyword evidence="3" id="KW-0963">Cytoplasm</keyword>
<comment type="subcellular location">
    <subcellularLocation>
        <location evidence="3">Cytoplasm</location>
    </subcellularLocation>
</comment>
<dbReference type="InterPro" id="IPR003231">
    <property type="entry name" value="ACP"/>
</dbReference>
<comment type="pathway">
    <text evidence="3">Lipid metabolism; fatty acid biosynthesis.</text>
</comment>
<comment type="function">
    <text evidence="3">Carrier of the growing fatty acid chain in fatty acid biosynthesis.</text>
</comment>
<feature type="modified residue" description="O-(pantetheine 4'-phosphoryl)serine" evidence="3">
    <location>
        <position position="39"/>
    </location>
</feature>
<comment type="caution">
    <text evidence="5">The sequence shown here is derived from an EMBL/GenBank/DDBJ whole genome shotgun (WGS) entry which is preliminary data.</text>
</comment>
<evidence type="ECO:0000313" key="5">
    <source>
        <dbReference type="EMBL" id="ROM93877.1"/>
    </source>
</evidence>
<evidence type="ECO:0000256" key="2">
    <source>
        <dbReference type="ARBA" id="ARBA00022553"/>
    </source>
</evidence>
<dbReference type="InterPro" id="IPR009081">
    <property type="entry name" value="PP-bd_ACP"/>
</dbReference>
<proteinExistence type="inferred from homology"/>
<dbReference type="GO" id="GO:0000036">
    <property type="term" value="F:acyl carrier activity"/>
    <property type="evidence" value="ECO:0007669"/>
    <property type="project" value="UniProtKB-UniRule"/>
</dbReference>
<gene>
    <name evidence="3" type="primary">acpP</name>
    <name evidence="5" type="ORF">BK658_19655</name>
</gene>
<organism evidence="5 6">
    <name type="scientific">Pseudomonas brassicacearum</name>
    <dbReference type="NCBI Taxonomy" id="930166"/>
    <lineage>
        <taxon>Bacteria</taxon>
        <taxon>Pseudomonadati</taxon>
        <taxon>Pseudomonadota</taxon>
        <taxon>Gammaproteobacteria</taxon>
        <taxon>Pseudomonadales</taxon>
        <taxon>Pseudomonadaceae</taxon>
        <taxon>Pseudomonas</taxon>
    </lineage>
</organism>
<dbReference type="Pfam" id="PF00550">
    <property type="entry name" value="PP-binding"/>
    <property type="match status" value="1"/>
</dbReference>
<comment type="PTM">
    <text evidence="3">4'-phosphopantetheine is transferred from CoA to a specific serine of apo-ACP by AcpS. This modification is essential for activity because fatty acids are bound in thioester linkage to the sulfhydryl of the prosthetic group.</text>
</comment>
<keyword evidence="3" id="KW-0276">Fatty acid metabolism</keyword>
<dbReference type="Proteomes" id="UP000284684">
    <property type="component" value="Unassembled WGS sequence"/>
</dbReference>
<keyword evidence="2 3" id="KW-0597">Phosphoprotein</keyword>
<evidence type="ECO:0000256" key="1">
    <source>
        <dbReference type="ARBA" id="ARBA00022450"/>
    </source>
</evidence>
<dbReference type="InterPro" id="IPR036736">
    <property type="entry name" value="ACP-like_sf"/>
</dbReference>
<dbReference type="GO" id="GO:0005737">
    <property type="term" value="C:cytoplasm"/>
    <property type="evidence" value="ECO:0007669"/>
    <property type="project" value="UniProtKB-SubCell"/>
</dbReference>
<reference evidence="5 6" key="1">
    <citation type="submission" date="2016-10" db="EMBL/GenBank/DDBJ databases">
        <title>Comparative genome analysis of multiple Pseudomonas spp. focuses on biocontrol and plant growth promoting traits.</title>
        <authorList>
            <person name="Tao X.-Y."/>
            <person name="Taylor C.G."/>
        </authorList>
    </citation>
    <scope>NUCLEOTIDE SEQUENCE [LARGE SCALE GENOMIC DNA]</scope>
    <source>
        <strain evidence="5 6">37D10</strain>
    </source>
</reference>
<feature type="domain" description="Carrier" evidence="4">
    <location>
        <begin position="4"/>
        <end position="79"/>
    </location>
</feature>
<protein>
    <recommendedName>
        <fullName evidence="3">Acyl carrier protein</fullName>
        <shortName evidence="3">ACP</shortName>
    </recommendedName>
</protein>
<dbReference type="HAMAP" id="MF_01217">
    <property type="entry name" value="Acyl_carrier"/>
    <property type="match status" value="1"/>
</dbReference>
<accession>A0A423GNF5</accession>
<evidence type="ECO:0000256" key="3">
    <source>
        <dbReference type="HAMAP-Rule" id="MF_01217"/>
    </source>
</evidence>